<evidence type="ECO:0000256" key="1">
    <source>
        <dbReference type="SAM" id="MobiDB-lite"/>
    </source>
</evidence>
<feature type="compositionally biased region" description="Basic and acidic residues" evidence="1">
    <location>
        <begin position="139"/>
        <end position="154"/>
    </location>
</feature>
<evidence type="ECO:0000313" key="4">
    <source>
        <dbReference type="WBParaSite" id="NBR_0001805201-mRNA-1"/>
    </source>
</evidence>
<feature type="compositionally biased region" description="Polar residues" evidence="1">
    <location>
        <begin position="245"/>
        <end position="254"/>
    </location>
</feature>
<reference evidence="4" key="1">
    <citation type="submission" date="2017-02" db="UniProtKB">
        <authorList>
            <consortium name="WormBaseParasite"/>
        </authorList>
    </citation>
    <scope>IDENTIFICATION</scope>
</reference>
<dbReference type="AlphaFoldDB" id="A0A0N4YLQ3"/>
<feature type="compositionally biased region" description="Basic and acidic residues" evidence="1">
    <location>
        <begin position="37"/>
        <end position="57"/>
    </location>
</feature>
<protein>
    <submittedName>
        <fullName evidence="4">BHLH domain-containing protein</fullName>
    </submittedName>
</protein>
<evidence type="ECO:0000313" key="3">
    <source>
        <dbReference type="Proteomes" id="UP000271162"/>
    </source>
</evidence>
<accession>A0A0N4YLQ3</accession>
<feature type="region of interest" description="Disordered" evidence="1">
    <location>
        <begin position="111"/>
        <end position="254"/>
    </location>
</feature>
<name>A0A0N4YLQ3_NIPBR</name>
<sequence>TEPVAPENGNDSQHLSEAEEVPAVDRGVNSDVATAVDEEHREQSSEEESTTVRKDEVVESDGNNGSAAEELISIEVGEAKSYTSETGHAEIAYDISVEKGSTSLADELAGVFGAPSPLAPSPAPSAAEEHNESVPAPPEPERPVAAETAPKEEQLVATAEAENNEETRPEVVSTDAGEEISAKAAEPESESEIVIASPPNGTADKDEEIEPTVETVPMSTSPDHSEQVHTEMVMNSPPKEESNKPDNVSSNPTVNSPMNGFEKPASAPVITAELPGTVPATKEVDESIVRKPPSPPNETLGILTANRLRREQEQRELDERKARIAAILAKSRDLSNATAVVAGRTSPPRTEVRDLVVHLAASAINRYCSAEYFVQLSKLMCITSVRNGFQIAFRRALLRQFNVSILFVLLFILSA</sequence>
<feature type="region of interest" description="Disordered" evidence="1">
    <location>
        <begin position="1"/>
        <end position="70"/>
    </location>
</feature>
<proteinExistence type="predicted"/>
<reference evidence="2 3" key="2">
    <citation type="submission" date="2018-11" db="EMBL/GenBank/DDBJ databases">
        <authorList>
            <consortium name="Pathogen Informatics"/>
        </authorList>
    </citation>
    <scope>NUCLEOTIDE SEQUENCE [LARGE SCALE GENOMIC DNA]</scope>
</reference>
<dbReference type="Proteomes" id="UP000271162">
    <property type="component" value="Unassembled WGS sequence"/>
</dbReference>
<dbReference type="EMBL" id="UYSL01023149">
    <property type="protein sequence ID" value="VDL81774.1"/>
    <property type="molecule type" value="Genomic_DNA"/>
</dbReference>
<organism evidence="4">
    <name type="scientific">Nippostrongylus brasiliensis</name>
    <name type="common">Rat hookworm</name>
    <dbReference type="NCBI Taxonomy" id="27835"/>
    <lineage>
        <taxon>Eukaryota</taxon>
        <taxon>Metazoa</taxon>
        <taxon>Ecdysozoa</taxon>
        <taxon>Nematoda</taxon>
        <taxon>Chromadorea</taxon>
        <taxon>Rhabditida</taxon>
        <taxon>Rhabditina</taxon>
        <taxon>Rhabditomorpha</taxon>
        <taxon>Strongyloidea</taxon>
        <taxon>Heligmosomidae</taxon>
        <taxon>Nippostrongylus</taxon>
    </lineage>
</organism>
<evidence type="ECO:0000313" key="2">
    <source>
        <dbReference type="EMBL" id="VDL81774.1"/>
    </source>
</evidence>
<gene>
    <name evidence="2" type="ORF">NBR_LOCUS18053</name>
</gene>
<keyword evidence="3" id="KW-1185">Reference proteome</keyword>
<dbReference type="WBParaSite" id="NBR_0001805201-mRNA-1">
    <property type="protein sequence ID" value="NBR_0001805201-mRNA-1"/>
    <property type="gene ID" value="NBR_0001805201"/>
</dbReference>